<dbReference type="InterPro" id="IPR000544">
    <property type="entry name" value="Octanoyltransferase"/>
</dbReference>
<sequence>MPASKSLRVCSLTHKLVRYLPSVELQTLLEQHRKEGTVGDTLLVLQHAPVFTVGKRGSAQDFHTDPEELRRTGFEIYSVPRGGETTYHGPGQLVAYPIINLRQLGLGARAFVEGLEDAMVQAAGCFGIEARGRVPGKTGVWVGERKIGAVGVRISHGISSHGVALNVTTDLSHYRHIVPCGTPDKEVTSVQRELQQAGTYFEAGGEGGDAAKDDALLQDTAPNLLKEAEQHMVRCIAGVYGYTDVQDIVEEQLLPTTAR</sequence>
<comment type="pathway">
    <text evidence="1">Protein modification; protein lipoylation via endogenous pathway; protein N(6)-(lipoyl)lysine from octanoyl-[acyl-carrier-protein]: step 1/2.</text>
</comment>
<evidence type="ECO:0000313" key="8">
    <source>
        <dbReference type="Proteomes" id="UP001244341"/>
    </source>
</evidence>
<dbReference type="Gene3D" id="3.30.930.10">
    <property type="entry name" value="Bira Bifunctional Protein, Domain 2"/>
    <property type="match status" value="1"/>
</dbReference>
<dbReference type="Pfam" id="PF21948">
    <property type="entry name" value="LplA-B_cat"/>
    <property type="match status" value="1"/>
</dbReference>
<dbReference type="NCBIfam" id="NF010925">
    <property type="entry name" value="PRK14345.1"/>
    <property type="match status" value="1"/>
</dbReference>
<evidence type="ECO:0000313" key="7">
    <source>
        <dbReference type="EMBL" id="WIA21543.1"/>
    </source>
</evidence>
<proteinExistence type="inferred from homology"/>
<evidence type="ECO:0000259" key="6">
    <source>
        <dbReference type="Pfam" id="PF21948"/>
    </source>
</evidence>
<keyword evidence="8" id="KW-1185">Reference proteome</keyword>
<evidence type="ECO:0000256" key="4">
    <source>
        <dbReference type="ARBA" id="ARBA00022679"/>
    </source>
</evidence>
<dbReference type="Proteomes" id="UP001244341">
    <property type="component" value="Chromosome 13b"/>
</dbReference>
<keyword evidence="5" id="KW-0012">Acyltransferase</keyword>
<evidence type="ECO:0000256" key="5">
    <source>
        <dbReference type="ARBA" id="ARBA00023315"/>
    </source>
</evidence>
<dbReference type="CDD" id="cd16444">
    <property type="entry name" value="LipB"/>
    <property type="match status" value="1"/>
</dbReference>
<feature type="domain" description="BPL/LPL catalytic" evidence="6">
    <location>
        <begin position="20"/>
        <end position="196"/>
    </location>
</feature>
<protein>
    <recommendedName>
        <fullName evidence="3">lipoyl(octanoyl) transferase</fullName>
        <ecNumber evidence="3">2.3.1.181</ecNumber>
    </recommendedName>
</protein>
<evidence type="ECO:0000256" key="3">
    <source>
        <dbReference type="ARBA" id="ARBA00012334"/>
    </source>
</evidence>
<dbReference type="PANTHER" id="PTHR10993:SF15">
    <property type="entry name" value="OCTANOYLTRANSFERASE LIP2, MITOCHONDRIAL"/>
    <property type="match status" value="1"/>
</dbReference>
<comment type="similarity">
    <text evidence="2">Belongs to the LipB family.</text>
</comment>
<dbReference type="EMBL" id="CP126220">
    <property type="protein sequence ID" value="WIA21543.1"/>
    <property type="molecule type" value="Genomic_DNA"/>
</dbReference>
<gene>
    <name evidence="7" type="ORF">OEZ85_000740</name>
</gene>
<dbReference type="HAMAP" id="MF_00013">
    <property type="entry name" value="LipB"/>
    <property type="match status" value="1"/>
</dbReference>
<dbReference type="InterPro" id="IPR004143">
    <property type="entry name" value="BPL_LPL_catalytic"/>
</dbReference>
<dbReference type="InterPro" id="IPR045864">
    <property type="entry name" value="aa-tRNA-synth_II/BPL/LPL"/>
</dbReference>
<dbReference type="NCBIfam" id="TIGR00214">
    <property type="entry name" value="lipB"/>
    <property type="match status" value="1"/>
</dbReference>
<evidence type="ECO:0000256" key="2">
    <source>
        <dbReference type="ARBA" id="ARBA00007907"/>
    </source>
</evidence>
<dbReference type="EC" id="2.3.1.181" evidence="3"/>
<dbReference type="PANTHER" id="PTHR10993">
    <property type="entry name" value="OCTANOYLTRANSFERASE"/>
    <property type="match status" value="1"/>
</dbReference>
<evidence type="ECO:0000256" key="1">
    <source>
        <dbReference type="ARBA" id="ARBA00004821"/>
    </source>
</evidence>
<reference evidence="7 8" key="1">
    <citation type="submission" date="2023-05" db="EMBL/GenBank/DDBJ databases">
        <title>A 100% complete, gapless, phased diploid assembly of the Scenedesmus obliquus UTEX 3031 genome.</title>
        <authorList>
            <person name="Biondi T.C."/>
            <person name="Hanschen E.R."/>
            <person name="Kwon T."/>
            <person name="Eng W."/>
            <person name="Kruse C.P.S."/>
            <person name="Koehler S.I."/>
            <person name="Kunde Y."/>
            <person name="Gleasner C.D."/>
            <person name="You Mak K.T."/>
            <person name="Polle J."/>
            <person name="Hovde B.T."/>
            <person name="Starkenburg S.R."/>
        </authorList>
    </citation>
    <scope>NUCLEOTIDE SEQUENCE [LARGE SCALE GENOMIC DNA]</scope>
    <source>
        <strain evidence="7 8">DOE0152z</strain>
    </source>
</reference>
<organism evidence="7 8">
    <name type="scientific">Tetradesmus obliquus</name>
    <name type="common">Green alga</name>
    <name type="synonym">Acutodesmus obliquus</name>
    <dbReference type="NCBI Taxonomy" id="3088"/>
    <lineage>
        <taxon>Eukaryota</taxon>
        <taxon>Viridiplantae</taxon>
        <taxon>Chlorophyta</taxon>
        <taxon>core chlorophytes</taxon>
        <taxon>Chlorophyceae</taxon>
        <taxon>CS clade</taxon>
        <taxon>Sphaeropleales</taxon>
        <taxon>Scenedesmaceae</taxon>
        <taxon>Tetradesmus</taxon>
    </lineage>
</organism>
<dbReference type="PROSITE" id="PS01313">
    <property type="entry name" value="LIPB"/>
    <property type="match status" value="1"/>
</dbReference>
<name>A0ABY8UPK5_TETOB</name>
<keyword evidence="4" id="KW-0808">Transferase</keyword>
<dbReference type="InterPro" id="IPR020605">
    <property type="entry name" value="Octanoyltransferase_CS"/>
</dbReference>
<dbReference type="SUPFAM" id="SSF55681">
    <property type="entry name" value="Class II aaRS and biotin synthetases"/>
    <property type="match status" value="1"/>
</dbReference>
<accession>A0ABY8UPK5</accession>